<reference evidence="5" key="1">
    <citation type="submission" date="2015-06" db="UniProtKB">
        <authorList>
            <consortium name="EnsemblPlants"/>
        </authorList>
    </citation>
    <scope>IDENTIFICATION</scope>
</reference>
<comment type="similarity">
    <text evidence="1 4">Belongs to the metallothionein superfamily. Type 15 family.</text>
</comment>
<dbReference type="PANTHER" id="PTHR33543">
    <property type="entry name" value="METALLOTHIONEIN-LIKE PROTEIN 2A"/>
    <property type="match status" value="1"/>
</dbReference>
<protein>
    <recommendedName>
        <fullName evidence="4">Metallothionein-like protein</fullName>
    </recommendedName>
</protein>
<sequence length="116" mass="12181">MSCCGGSCGCGSACKCGNGCGGCNMYPEAEAAGATLLVSATATHKASSSGMEMAAENGGRGTKFSPQLIHHHALDLSYNMAELRRDGDGGGERRLRLHPVQVRHQLRLLLLQLLDH</sequence>
<evidence type="ECO:0000256" key="4">
    <source>
        <dbReference type="RuleBase" id="RU369052"/>
    </source>
</evidence>
<dbReference type="GO" id="GO:0046872">
    <property type="term" value="F:metal ion binding"/>
    <property type="evidence" value="ECO:0007669"/>
    <property type="project" value="UniProtKB-UniRule"/>
</dbReference>
<dbReference type="EnsemblPlants" id="EMT04679">
    <property type="protein sequence ID" value="EMT04679"/>
    <property type="gene ID" value="F775_26008"/>
</dbReference>
<comment type="function">
    <text evidence="4">Metallothioneins have a high content of cysteine residues that bind various heavy metals.</text>
</comment>
<evidence type="ECO:0000313" key="5">
    <source>
        <dbReference type="EnsemblPlants" id="EMT04679"/>
    </source>
</evidence>
<organism evidence="5">
    <name type="scientific">Aegilops tauschii</name>
    <name type="common">Tausch's goatgrass</name>
    <name type="synonym">Aegilops squarrosa</name>
    <dbReference type="NCBI Taxonomy" id="37682"/>
    <lineage>
        <taxon>Eukaryota</taxon>
        <taxon>Viridiplantae</taxon>
        <taxon>Streptophyta</taxon>
        <taxon>Embryophyta</taxon>
        <taxon>Tracheophyta</taxon>
        <taxon>Spermatophyta</taxon>
        <taxon>Magnoliopsida</taxon>
        <taxon>Liliopsida</taxon>
        <taxon>Poales</taxon>
        <taxon>Poaceae</taxon>
        <taxon>BOP clade</taxon>
        <taxon>Pooideae</taxon>
        <taxon>Triticodae</taxon>
        <taxon>Triticeae</taxon>
        <taxon>Triticinae</taxon>
        <taxon>Aegilops</taxon>
    </lineage>
</organism>
<name>M8ATC4_AEGTA</name>
<evidence type="ECO:0000256" key="3">
    <source>
        <dbReference type="ARBA" id="ARBA00022851"/>
    </source>
</evidence>
<keyword evidence="2 4" id="KW-0479">Metal-binding</keyword>
<evidence type="ECO:0000256" key="1">
    <source>
        <dbReference type="ARBA" id="ARBA00005802"/>
    </source>
</evidence>
<dbReference type="AlphaFoldDB" id="M8ATC4"/>
<keyword evidence="3 4" id="KW-0480">Metal-thiolate cluster</keyword>
<accession>M8ATC4</accession>
<dbReference type="InterPro" id="IPR000347">
    <property type="entry name" value="Metalthion_15p"/>
</dbReference>
<dbReference type="Pfam" id="PF01439">
    <property type="entry name" value="Metallothio_2"/>
    <property type="match status" value="1"/>
</dbReference>
<dbReference type="PANTHER" id="PTHR33543:SF18">
    <property type="entry name" value="METALLOTHIONEIN-LIKE PROTEIN 2C"/>
    <property type="match status" value="1"/>
</dbReference>
<proteinExistence type="inferred from homology"/>
<evidence type="ECO:0000256" key="2">
    <source>
        <dbReference type="ARBA" id="ARBA00022723"/>
    </source>
</evidence>